<gene>
    <name evidence="1" type="ORF">HPBE_LOCUS15026</name>
</gene>
<protein>
    <submittedName>
        <fullName evidence="3">Endo/exonuclease/phosphatase domain-containing protein</fullName>
    </submittedName>
</protein>
<name>A0A183G1G0_HELPZ</name>
<dbReference type="Proteomes" id="UP000050761">
    <property type="component" value="Unassembled WGS sequence"/>
</dbReference>
<dbReference type="WBParaSite" id="HPBE_0001502501-mRNA-1">
    <property type="protein sequence ID" value="HPBE_0001502501-mRNA-1"/>
    <property type="gene ID" value="HPBE_0001502501"/>
</dbReference>
<dbReference type="EMBL" id="UZAH01028657">
    <property type="protein sequence ID" value="VDP01551.1"/>
    <property type="molecule type" value="Genomic_DNA"/>
</dbReference>
<proteinExistence type="predicted"/>
<accession>A0A3P7ZPJ8</accession>
<organism evidence="2 3">
    <name type="scientific">Heligmosomoides polygyrus</name>
    <name type="common">Parasitic roundworm</name>
    <dbReference type="NCBI Taxonomy" id="6339"/>
    <lineage>
        <taxon>Eukaryota</taxon>
        <taxon>Metazoa</taxon>
        <taxon>Ecdysozoa</taxon>
        <taxon>Nematoda</taxon>
        <taxon>Chromadorea</taxon>
        <taxon>Rhabditida</taxon>
        <taxon>Rhabditina</taxon>
        <taxon>Rhabditomorpha</taxon>
        <taxon>Strongyloidea</taxon>
        <taxon>Heligmosomidae</taxon>
        <taxon>Heligmosomoides</taxon>
    </lineage>
</organism>
<evidence type="ECO:0000313" key="1">
    <source>
        <dbReference type="EMBL" id="VDP01551.1"/>
    </source>
</evidence>
<accession>A0A183G1G0</accession>
<dbReference type="AlphaFoldDB" id="A0A183G1G0"/>
<keyword evidence="2" id="KW-1185">Reference proteome</keyword>
<sequence>MSIKNCNGNSQSQKPYALRWSWESPGGQIHNEIDHTIFNHKFRLTEVSVVLEFYTGSDHRLLRAGFGFRVKGKSPRK</sequence>
<evidence type="ECO:0000313" key="3">
    <source>
        <dbReference type="WBParaSite" id="HPBE_0001502501-mRNA-1"/>
    </source>
</evidence>
<evidence type="ECO:0000313" key="2">
    <source>
        <dbReference type="Proteomes" id="UP000050761"/>
    </source>
</evidence>
<reference evidence="3" key="2">
    <citation type="submission" date="2019-09" db="UniProtKB">
        <authorList>
            <consortium name="WormBaseParasite"/>
        </authorList>
    </citation>
    <scope>IDENTIFICATION</scope>
</reference>
<reference evidence="1 2" key="1">
    <citation type="submission" date="2018-11" db="EMBL/GenBank/DDBJ databases">
        <authorList>
            <consortium name="Pathogen Informatics"/>
        </authorList>
    </citation>
    <scope>NUCLEOTIDE SEQUENCE [LARGE SCALE GENOMIC DNA]</scope>
</reference>
<dbReference type="OrthoDB" id="5832716at2759"/>